<dbReference type="EMBL" id="CP045921">
    <property type="protein sequence ID" value="QHN42979.1"/>
    <property type="molecule type" value="Genomic_DNA"/>
</dbReference>
<name>A0A857MP01_9BACT</name>
<feature type="transmembrane region" description="Helical" evidence="1">
    <location>
        <begin position="54"/>
        <end position="74"/>
    </location>
</feature>
<protein>
    <submittedName>
        <fullName evidence="2">TIGR02611 family protein</fullName>
    </submittedName>
</protein>
<gene>
    <name evidence="2" type="ORF">GII36_03900</name>
</gene>
<dbReference type="AlphaFoldDB" id="A0A857MP01"/>
<dbReference type="Pfam" id="PF09656">
    <property type="entry name" value="PGPGW"/>
    <property type="match status" value="1"/>
</dbReference>
<evidence type="ECO:0000256" key="1">
    <source>
        <dbReference type="SAM" id="Phobius"/>
    </source>
</evidence>
<sequence>MREFEKKLNTSRIWYAKYMDAAKRHGKKVVVGLAGGLLLVVGVVAIPYPGPGWLIVFAALAILATEFEWAGRILHFAKGKYDAWQHWLAAQSAVVRALFWCATAIVVVLTVWLLNGYGFMCDILGLDWPWAHSPLPIFAR</sequence>
<reference evidence="2" key="1">
    <citation type="journal article" date="2021" name="Nat. Microbiol.">
        <title>Cocultivation of an ultrasmall environmental parasitic bacterium with lytic ability against bacteria associated with wastewater foams.</title>
        <authorList>
            <person name="Batinovic S."/>
            <person name="Rose J.J.A."/>
            <person name="Ratcliffe J."/>
            <person name="Seviour R.J."/>
            <person name="Petrovski S."/>
        </authorList>
    </citation>
    <scope>NUCLEOTIDE SEQUENCE</scope>
    <source>
        <strain evidence="2">JR1</strain>
    </source>
</reference>
<keyword evidence="1" id="KW-0472">Membrane</keyword>
<keyword evidence="3" id="KW-1185">Reference proteome</keyword>
<keyword evidence="1" id="KW-1133">Transmembrane helix</keyword>
<proteinExistence type="predicted"/>
<dbReference type="InterPro" id="IPR013434">
    <property type="entry name" value="CHP02611"/>
</dbReference>
<organism evidence="2 3">
    <name type="scientific">Candidatus Mycosynbacter amalyticus</name>
    <dbReference type="NCBI Taxonomy" id="2665156"/>
    <lineage>
        <taxon>Bacteria</taxon>
        <taxon>Candidatus Saccharimonadota</taxon>
        <taxon>Candidatus Saccharimonadota incertae sedis</taxon>
        <taxon>Candidatus Mycosynbacter</taxon>
    </lineage>
</organism>
<feature type="transmembrane region" description="Helical" evidence="1">
    <location>
        <begin position="29"/>
        <end position="48"/>
    </location>
</feature>
<keyword evidence="1" id="KW-0812">Transmembrane</keyword>
<accession>A0A857MP01</accession>
<feature type="transmembrane region" description="Helical" evidence="1">
    <location>
        <begin position="94"/>
        <end position="114"/>
    </location>
</feature>
<evidence type="ECO:0000313" key="2">
    <source>
        <dbReference type="EMBL" id="QHN42979.1"/>
    </source>
</evidence>
<dbReference type="KEGG" id="mama:GII36_03900"/>
<dbReference type="InterPro" id="IPR019099">
    <property type="entry name" value="Uncharacterised_PGPGW_TM"/>
</dbReference>
<dbReference type="Proteomes" id="UP001059824">
    <property type="component" value="Chromosome"/>
</dbReference>
<evidence type="ECO:0000313" key="3">
    <source>
        <dbReference type="Proteomes" id="UP001059824"/>
    </source>
</evidence>
<dbReference type="NCBIfam" id="TIGR02611">
    <property type="entry name" value="TIGR02611 family protein"/>
    <property type="match status" value="1"/>
</dbReference>